<dbReference type="Gene3D" id="3.30.70.2520">
    <property type="match status" value="1"/>
</dbReference>
<feature type="transmembrane region" description="Helical" evidence="8">
    <location>
        <begin position="1224"/>
        <end position="1246"/>
    </location>
</feature>
<feature type="transmembrane region" description="Helical" evidence="8">
    <location>
        <begin position="1292"/>
        <end position="1315"/>
    </location>
</feature>
<dbReference type="Gene3D" id="1.20.1250.20">
    <property type="entry name" value="MFS general substrate transporter like domains"/>
    <property type="match status" value="2"/>
</dbReference>
<dbReference type="InterPro" id="IPR011701">
    <property type="entry name" value="MFS"/>
</dbReference>
<keyword evidence="3 8" id="KW-0812">Transmembrane</keyword>
<dbReference type="SUPFAM" id="SSF103473">
    <property type="entry name" value="MFS general substrate transporter"/>
    <property type="match status" value="1"/>
</dbReference>
<feature type="transmembrane region" description="Helical" evidence="8">
    <location>
        <begin position="1030"/>
        <end position="1056"/>
    </location>
</feature>
<comment type="subcellular location">
    <subcellularLocation>
        <location evidence="1">Membrane</location>
        <topology evidence="1">Multi-pass membrane protein</topology>
    </subcellularLocation>
</comment>
<feature type="transmembrane region" description="Helical" evidence="8">
    <location>
        <begin position="972"/>
        <end position="991"/>
    </location>
</feature>
<dbReference type="InterPro" id="IPR007173">
    <property type="entry name" value="ALO_C"/>
</dbReference>
<evidence type="ECO:0000256" key="8">
    <source>
        <dbReference type="SAM" id="Phobius"/>
    </source>
</evidence>
<dbReference type="Gene3D" id="3.20.20.10">
    <property type="entry name" value="Alanine racemase"/>
    <property type="match status" value="1"/>
</dbReference>
<feature type="transmembrane region" description="Helical" evidence="8">
    <location>
        <begin position="1071"/>
        <end position="1092"/>
    </location>
</feature>
<dbReference type="GO" id="GO:0003885">
    <property type="term" value="F:D-arabinono-1,4-lactone oxidase activity"/>
    <property type="evidence" value="ECO:0007669"/>
    <property type="project" value="InterPro"/>
</dbReference>
<comment type="similarity">
    <text evidence="7">Belongs to the major facilitator superfamily. Spinster (TC 2.A.1.49) family.</text>
</comment>
<evidence type="ECO:0000313" key="11">
    <source>
        <dbReference type="EMBL" id="CAE7460025.1"/>
    </source>
</evidence>
<dbReference type="GO" id="GO:0071949">
    <property type="term" value="F:FAD binding"/>
    <property type="evidence" value="ECO:0007669"/>
    <property type="project" value="InterPro"/>
</dbReference>
<evidence type="ECO:0000256" key="1">
    <source>
        <dbReference type="ARBA" id="ARBA00004141"/>
    </source>
</evidence>
<gene>
    <name evidence="11" type="ORF">SPIL2461_LOCUS11458</name>
</gene>
<dbReference type="Proteomes" id="UP000649617">
    <property type="component" value="Unassembled WGS sequence"/>
</dbReference>
<dbReference type="PROSITE" id="PS50850">
    <property type="entry name" value="MFS"/>
    <property type="match status" value="1"/>
</dbReference>
<evidence type="ECO:0000256" key="7">
    <source>
        <dbReference type="ARBA" id="ARBA00024338"/>
    </source>
</evidence>
<feature type="transmembrane region" description="Helical" evidence="8">
    <location>
        <begin position="1164"/>
        <end position="1185"/>
    </location>
</feature>
<feature type="domain" description="Major facilitator superfamily (MFS) profile" evidence="9">
    <location>
        <begin position="905"/>
        <end position="1319"/>
    </location>
</feature>
<keyword evidence="12" id="KW-1185">Reference proteome</keyword>
<dbReference type="SUPFAM" id="SSF51419">
    <property type="entry name" value="PLP-binding barrel"/>
    <property type="match status" value="1"/>
</dbReference>
<dbReference type="InterPro" id="IPR044770">
    <property type="entry name" value="MFS_spinster-like"/>
</dbReference>
<dbReference type="SUPFAM" id="SSF56176">
    <property type="entry name" value="FAD-binding/transporter-associated domain-like"/>
    <property type="match status" value="1"/>
</dbReference>
<feature type="transmembrane region" description="Helical" evidence="8">
    <location>
        <begin position="1258"/>
        <end position="1280"/>
    </location>
</feature>
<dbReference type="Gene3D" id="3.30.465.10">
    <property type="match status" value="1"/>
</dbReference>
<evidence type="ECO:0000259" key="9">
    <source>
        <dbReference type="PROSITE" id="PS50850"/>
    </source>
</evidence>
<dbReference type="InterPro" id="IPR029066">
    <property type="entry name" value="PLP-binding_barrel"/>
</dbReference>
<dbReference type="OrthoDB" id="3639251at2759"/>
<feature type="domain" description="FAD-binding PCMH-type" evidence="10">
    <location>
        <begin position="1"/>
        <end position="105"/>
    </location>
</feature>
<reference evidence="11" key="1">
    <citation type="submission" date="2021-02" db="EMBL/GenBank/DDBJ databases">
        <authorList>
            <person name="Dougan E. K."/>
            <person name="Rhodes N."/>
            <person name="Thang M."/>
            <person name="Chan C."/>
        </authorList>
    </citation>
    <scope>NUCLEOTIDE SEQUENCE</scope>
</reference>
<dbReference type="CDD" id="cd17328">
    <property type="entry name" value="MFS_spinster_like"/>
    <property type="match status" value="1"/>
</dbReference>
<accession>A0A812RY74</accession>
<dbReference type="GO" id="GO:0022857">
    <property type="term" value="F:transmembrane transporter activity"/>
    <property type="evidence" value="ECO:0007669"/>
    <property type="project" value="InterPro"/>
</dbReference>
<keyword evidence="6 8" id="KW-0472">Membrane</keyword>
<dbReference type="InterPro" id="IPR036259">
    <property type="entry name" value="MFS_trans_sf"/>
</dbReference>
<evidence type="ECO:0000256" key="5">
    <source>
        <dbReference type="ARBA" id="ARBA00023002"/>
    </source>
</evidence>
<feature type="transmembrane region" description="Helical" evidence="8">
    <location>
        <begin position="1197"/>
        <end position="1218"/>
    </location>
</feature>
<evidence type="ECO:0000256" key="2">
    <source>
        <dbReference type="ARBA" id="ARBA00022448"/>
    </source>
</evidence>
<sequence>MQATFAAGTRLGDIGAPLQRVGQAMLNLPDIDRQTLAGATATATHGTGIAFTCLSGFVTALRLITPSGEALDVSPSSNADLFAAARVSLGALGIVTQMTLQNRTPYKLKAKNWVQPIEEVLETFDESAANHRHFEMFPLTHSDYALTLAIDETDEDINNPPPSPEDEAAFGEAMAFWATLPPKERLPQINALAEQIGPTEAIDESYKILSNVRNGRFNEMEYSVPLEAGADCLREILRTIIDKEIDVVFPLEYRYVKRDDTWLSMSAGHEDHAAISIHRMAGEDFRPYFDLIEPIFWKYGGRRLLKSLVAAGVAGSSNVLWAPGAMATTHNAGHNSYFSALNEMLKREGPGHPVMLIDTARMMHNISRITQSVGDQKRYRVVVKSLPSVPLLREVMDKAFARQHGLRLGINFEIDVGLHRGGLAQPEVLSECLAIIAADDEHLHFTGLMGYEPQLTGLKADLSHPAVVEVLSIYRGFIDRAKLAGYDPEKLVLNGAGSHTLKIYEKDNTMNDLSAGSGVVMPTDFDTFHLTDHQPALFIAAPILKRYQQNPFMEKPPTGMEQVYYIYGGYWKANMVSPQPVGEPIYQSTNQSPILASADLNLQVDDYMFFRPTQSEFVMLQFGDLLAVTDERISHQWQVGVGQAGLQGGTEFQHDAIGLRFRRIVEPEESQFAAISHIKKEVLTISFKVKTFGQLHFQNVGVEVYRTFHIFTDKYFTYTFFNVIKLQSQCLAANGVEIVSHRMVGQFEDVFIAEMAVKFLKQFIRCTATLQNKGVSPGKHGAFFCIKRITDFPVSDVVNLLFGYPETTGSFTMLGKDELAALGEAGTHNGQFANLTVHFADTFLGKHAKHAEMVGGVFKNIRHQSEHTPPVAWRAGSCTGLCYGVAFTKQAFVEFENFRCYQWYVIFVLLLAQTFSFLDRMIMGLLVGPIRETFEISDTQYSLLAGLAFSLFYAGMGLPLARIADSKNRRNLISAGIAVWSFMTAICGLAQQFWTLFVARVGVGVGEATLGPGAYSMITDYFPKSQLARALSVYTLGVTLGSGFAYMLGGAVVAYVQTLGQITVPLIGDVYGWQLTFFIVGLPGLIVALLMYTTVKEPERRGVVIGDTLLPVAQVVAYAWQRRRAYGCHIFGLSTFIMVVYALNLWGPTYFIRTFGYDAAQAGWTFGLLMLIAGSAGLLLAGYVADAWVKRGVSDAYVRLILISMVCMTPCAIALGFVQDATAAIVVMSLAVFFSAFQGGIAGGTLQLMTPNRMRGQMIAAYLLVATLIGLGFGPTVIAATTDFVFGYDEAIGKSIALCAGILCPAGALILWFGLSHIRHEIEVQNDAALAEQSTSA</sequence>
<keyword evidence="4 8" id="KW-1133">Transmembrane helix</keyword>
<dbReference type="InterPro" id="IPR010031">
    <property type="entry name" value="FAD_lactone_oxidase-like"/>
</dbReference>
<dbReference type="Pfam" id="PF04030">
    <property type="entry name" value="ALO"/>
    <property type="match status" value="1"/>
</dbReference>
<dbReference type="PROSITE" id="PS51387">
    <property type="entry name" value="FAD_PCMH"/>
    <property type="match status" value="1"/>
</dbReference>
<organism evidence="11 12">
    <name type="scientific">Symbiodinium pilosum</name>
    <name type="common">Dinoflagellate</name>
    <dbReference type="NCBI Taxonomy" id="2952"/>
    <lineage>
        <taxon>Eukaryota</taxon>
        <taxon>Sar</taxon>
        <taxon>Alveolata</taxon>
        <taxon>Dinophyceae</taxon>
        <taxon>Suessiales</taxon>
        <taxon>Symbiodiniaceae</taxon>
        <taxon>Symbiodinium</taxon>
    </lineage>
</organism>
<dbReference type="InterPro" id="IPR016166">
    <property type="entry name" value="FAD-bd_PCMH"/>
</dbReference>
<evidence type="ECO:0008006" key="13">
    <source>
        <dbReference type="Google" id="ProtNLM"/>
    </source>
</evidence>
<dbReference type="EMBL" id="CAJNIZ010022224">
    <property type="protein sequence ID" value="CAE7460025.1"/>
    <property type="molecule type" value="Genomic_DNA"/>
</dbReference>
<feature type="transmembrane region" description="Helical" evidence="8">
    <location>
        <begin position="941"/>
        <end position="960"/>
    </location>
</feature>
<dbReference type="InterPro" id="IPR016169">
    <property type="entry name" value="FAD-bd_PCMH_sub2"/>
</dbReference>
<dbReference type="GO" id="GO:0016020">
    <property type="term" value="C:membrane"/>
    <property type="evidence" value="ECO:0007669"/>
    <property type="project" value="UniProtKB-SubCell"/>
</dbReference>
<protein>
    <recommendedName>
        <fullName evidence="13">Major facilitator superfamily (MFS) profile domain-containing protein</fullName>
    </recommendedName>
</protein>
<name>A0A812RY74_SYMPI</name>
<evidence type="ECO:0000256" key="6">
    <source>
        <dbReference type="ARBA" id="ARBA00023136"/>
    </source>
</evidence>
<dbReference type="InterPro" id="IPR036318">
    <property type="entry name" value="FAD-bd_PCMH-like_sf"/>
</dbReference>
<evidence type="ECO:0000313" key="12">
    <source>
        <dbReference type="Proteomes" id="UP000649617"/>
    </source>
</evidence>
<feature type="transmembrane region" description="Helical" evidence="8">
    <location>
        <begin position="1130"/>
        <end position="1152"/>
    </location>
</feature>
<dbReference type="InterPro" id="IPR020846">
    <property type="entry name" value="MFS_dom"/>
</dbReference>
<keyword evidence="5" id="KW-0560">Oxidoreductase</keyword>
<evidence type="ECO:0000256" key="3">
    <source>
        <dbReference type="ARBA" id="ARBA00022692"/>
    </source>
</evidence>
<keyword evidence="2" id="KW-0813">Transport</keyword>
<dbReference type="PANTHER" id="PTHR43762:SF1">
    <property type="entry name" value="D-ARABINONO-1,4-LACTONE OXIDASE"/>
    <property type="match status" value="1"/>
</dbReference>
<dbReference type="Pfam" id="PF07690">
    <property type="entry name" value="MFS_1"/>
    <property type="match status" value="1"/>
</dbReference>
<proteinExistence type="inferred from homology"/>
<evidence type="ECO:0000256" key="4">
    <source>
        <dbReference type="ARBA" id="ARBA00022989"/>
    </source>
</evidence>
<comment type="caution">
    <text evidence="11">The sequence shown here is derived from an EMBL/GenBank/DDBJ whole genome shotgun (WGS) entry which is preliminary data.</text>
</comment>
<feature type="transmembrane region" description="Helical" evidence="8">
    <location>
        <begin position="900"/>
        <end position="918"/>
    </location>
</feature>
<dbReference type="PANTHER" id="PTHR43762">
    <property type="entry name" value="L-GULONOLACTONE OXIDASE"/>
    <property type="match status" value="1"/>
</dbReference>
<evidence type="ECO:0000259" key="10">
    <source>
        <dbReference type="PROSITE" id="PS51387"/>
    </source>
</evidence>